<dbReference type="Gene3D" id="1.20.5.170">
    <property type="match status" value="1"/>
</dbReference>
<dbReference type="InterPro" id="IPR050936">
    <property type="entry name" value="AP-1-like"/>
</dbReference>
<feature type="region of interest" description="Disordered" evidence="3">
    <location>
        <begin position="125"/>
        <end position="196"/>
    </location>
</feature>
<evidence type="ECO:0000259" key="4">
    <source>
        <dbReference type="PROSITE" id="PS00036"/>
    </source>
</evidence>
<dbReference type="PANTHER" id="PTHR40621">
    <property type="entry name" value="TRANSCRIPTION FACTOR KAPC-RELATED"/>
    <property type="match status" value="1"/>
</dbReference>
<name>A0A1C7MQZ7_GRIFR</name>
<keyword evidence="2" id="KW-0539">Nucleus</keyword>
<proteinExistence type="predicted"/>
<dbReference type="PANTHER" id="PTHR40621:SF7">
    <property type="entry name" value="BZIP DOMAIN-CONTAINING PROTEIN"/>
    <property type="match status" value="1"/>
</dbReference>
<dbReference type="CDD" id="cd14688">
    <property type="entry name" value="bZIP_YAP"/>
    <property type="match status" value="1"/>
</dbReference>
<dbReference type="OrthoDB" id="5374328at2759"/>
<protein>
    <recommendedName>
        <fullName evidence="4">BZIP domain-containing protein</fullName>
    </recommendedName>
</protein>
<dbReference type="GO" id="GO:0090575">
    <property type="term" value="C:RNA polymerase II transcription regulator complex"/>
    <property type="evidence" value="ECO:0007669"/>
    <property type="project" value="TreeGrafter"/>
</dbReference>
<feature type="compositionally biased region" description="Basic and acidic residues" evidence="3">
    <location>
        <begin position="125"/>
        <end position="138"/>
    </location>
</feature>
<evidence type="ECO:0000256" key="1">
    <source>
        <dbReference type="ARBA" id="ARBA00004123"/>
    </source>
</evidence>
<evidence type="ECO:0000256" key="2">
    <source>
        <dbReference type="ARBA" id="ARBA00023242"/>
    </source>
</evidence>
<feature type="domain" description="BZIP" evidence="4">
    <location>
        <begin position="55"/>
        <end position="69"/>
    </location>
</feature>
<keyword evidence="6" id="KW-1185">Reference proteome</keyword>
<dbReference type="STRING" id="5627.A0A1C7MQZ7"/>
<dbReference type="SMART" id="SM00338">
    <property type="entry name" value="BRLZ"/>
    <property type="match status" value="1"/>
</dbReference>
<dbReference type="Proteomes" id="UP000092993">
    <property type="component" value="Unassembled WGS sequence"/>
</dbReference>
<dbReference type="PROSITE" id="PS00036">
    <property type="entry name" value="BZIP_BASIC"/>
    <property type="match status" value="1"/>
</dbReference>
<feature type="compositionally biased region" description="Low complexity" evidence="3">
    <location>
        <begin position="172"/>
        <end position="195"/>
    </location>
</feature>
<dbReference type="InterPro" id="IPR004827">
    <property type="entry name" value="bZIP"/>
</dbReference>
<dbReference type="AlphaFoldDB" id="A0A1C7MQZ7"/>
<dbReference type="GO" id="GO:0001228">
    <property type="term" value="F:DNA-binding transcription activator activity, RNA polymerase II-specific"/>
    <property type="evidence" value="ECO:0007669"/>
    <property type="project" value="TreeGrafter"/>
</dbReference>
<gene>
    <name evidence="5" type="ORF">A0H81_00885</name>
</gene>
<sequence length="335" mass="36644">MSAASPAVAVSSSSTLWATASKEWVIPAKPKPGRKPKKDVAPPVQDEGEVDSKGRRVQNRAAQRAFRERKQSQLAELQARVQQYEQGEIERNVALQNIAKRLKEENEKLRKENALLKERVMQFENERAASKRSREESHPLSPTDASDYPARKRTKSSDPLTSLPPASTMPISYASSPSSMASSPESSDAHSSFSPVPFAPTSRDTGIFGQGFSLSSVFDLASEKINLFEPGGSLDTFDCGFCNENTPCVCRELTLQQMTVSNASSLKLENIERVLAQPQVSPSPAPARPSILDNLPAFQAAVPSVAARLTPLAAHLSHNIAFPRTAEHQRAFLHW</sequence>
<feature type="region of interest" description="Disordered" evidence="3">
    <location>
        <begin position="27"/>
        <end position="71"/>
    </location>
</feature>
<dbReference type="SUPFAM" id="SSF57959">
    <property type="entry name" value="Leucine zipper domain"/>
    <property type="match status" value="1"/>
</dbReference>
<dbReference type="GO" id="GO:0000976">
    <property type="term" value="F:transcription cis-regulatory region binding"/>
    <property type="evidence" value="ECO:0007669"/>
    <property type="project" value="InterPro"/>
</dbReference>
<dbReference type="OMA" id="SHERAKP"/>
<reference evidence="5 6" key="1">
    <citation type="submission" date="2016-03" db="EMBL/GenBank/DDBJ databases">
        <title>Whole genome sequencing of Grifola frondosa 9006-11.</title>
        <authorList>
            <person name="Min B."/>
            <person name="Park H."/>
            <person name="Kim J.-G."/>
            <person name="Cho H."/>
            <person name="Oh Y.-L."/>
            <person name="Kong W.-S."/>
            <person name="Choi I.-G."/>
        </authorList>
    </citation>
    <scope>NUCLEOTIDE SEQUENCE [LARGE SCALE GENOMIC DNA]</scope>
    <source>
        <strain evidence="5 6">9006-11</strain>
    </source>
</reference>
<dbReference type="EMBL" id="LUGG01000001">
    <property type="protein sequence ID" value="OBZ79292.1"/>
    <property type="molecule type" value="Genomic_DNA"/>
</dbReference>
<comment type="subcellular location">
    <subcellularLocation>
        <location evidence="1">Nucleus</location>
    </subcellularLocation>
</comment>
<dbReference type="InterPro" id="IPR018287">
    <property type="entry name" value="Hap4_TF_heteromerisation"/>
</dbReference>
<evidence type="ECO:0000256" key="3">
    <source>
        <dbReference type="SAM" id="MobiDB-lite"/>
    </source>
</evidence>
<dbReference type="InterPro" id="IPR046347">
    <property type="entry name" value="bZIP_sf"/>
</dbReference>
<evidence type="ECO:0000313" key="6">
    <source>
        <dbReference type="Proteomes" id="UP000092993"/>
    </source>
</evidence>
<dbReference type="Pfam" id="PF10297">
    <property type="entry name" value="Hap4_Hap_bind"/>
    <property type="match status" value="1"/>
</dbReference>
<evidence type="ECO:0000313" key="5">
    <source>
        <dbReference type="EMBL" id="OBZ79292.1"/>
    </source>
</evidence>
<organism evidence="5 6">
    <name type="scientific">Grifola frondosa</name>
    <name type="common">Maitake</name>
    <name type="synonym">Polyporus frondosus</name>
    <dbReference type="NCBI Taxonomy" id="5627"/>
    <lineage>
        <taxon>Eukaryota</taxon>
        <taxon>Fungi</taxon>
        <taxon>Dikarya</taxon>
        <taxon>Basidiomycota</taxon>
        <taxon>Agaricomycotina</taxon>
        <taxon>Agaricomycetes</taxon>
        <taxon>Polyporales</taxon>
        <taxon>Grifolaceae</taxon>
        <taxon>Grifola</taxon>
    </lineage>
</organism>
<comment type="caution">
    <text evidence="5">The sequence shown here is derived from an EMBL/GenBank/DDBJ whole genome shotgun (WGS) entry which is preliminary data.</text>
</comment>
<accession>A0A1C7MQZ7</accession>